<evidence type="ECO:0000313" key="3">
    <source>
        <dbReference type="EMBL" id="MFC6644993.1"/>
    </source>
</evidence>
<keyword evidence="4" id="KW-1185">Reference proteome</keyword>
<feature type="domain" description="VWFA" evidence="2">
    <location>
        <begin position="75"/>
        <end position="194"/>
    </location>
</feature>
<reference evidence="4" key="1">
    <citation type="journal article" date="2019" name="Int. J. Syst. Evol. Microbiol.">
        <title>The Global Catalogue of Microorganisms (GCM) 10K type strain sequencing project: providing services to taxonomists for standard genome sequencing and annotation.</title>
        <authorList>
            <consortium name="The Broad Institute Genomics Platform"/>
            <consortium name="The Broad Institute Genome Sequencing Center for Infectious Disease"/>
            <person name="Wu L."/>
            <person name="Ma J."/>
        </authorList>
    </citation>
    <scope>NUCLEOTIDE SEQUENCE [LARGE SCALE GENOMIC DNA]</scope>
    <source>
        <strain evidence="4">CGMCC 1.16026</strain>
    </source>
</reference>
<dbReference type="NCBIfam" id="TIGR03436">
    <property type="entry name" value="acidobact_VWFA"/>
    <property type="match status" value="1"/>
</dbReference>
<feature type="compositionally biased region" description="Low complexity" evidence="1">
    <location>
        <begin position="248"/>
        <end position="263"/>
    </location>
</feature>
<evidence type="ECO:0000256" key="1">
    <source>
        <dbReference type="SAM" id="MobiDB-lite"/>
    </source>
</evidence>
<evidence type="ECO:0000259" key="2">
    <source>
        <dbReference type="Pfam" id="PF13519"/>
    </source>
</evidence>
<gene>
    <name evidence="3" type="ORF">ACFQBQ_05175</name>
</gene>
<dbReference type="SUPFAM" id="SSF53300">
    <property type="entry name" value="vWA-like"/>
    <property type="match status" value="1"/>
</dbReference>
<dbReference type="InterPro" id="IPR002035">
    <property type="entry name" value="VWF_A"/>
</dbReference>
<dbReference type="EMBL" id="JBHSWI010000001">
    <property type="protein sequence ID" value="MFC6644993.1"/>
    <property type="molecule type" value="Genomic_DNA"/>
</dbReference>
<sequence length="376" mass="39724">MKTAVVLALVAGAAWAQEEKLRVGAPVSVPIVVRDKKGDGVAGLGKDNFSIKVDGKDQPVTGVTAGPGGPVVLGLVVDVSDGERDNLERTKRAARALIDGLQPGDKMFVVQFARQIELLEEPTNDRAKLVKALNLLGTSSPTFNPHMPPDEGRDKEGRRIESGGNSLNDAVYLSCEEVLAREKGRRVLVVVSDGVDIRSKKSSTELVESIERTRAVVYTAYTPTKLQPREGQGNRGGQQGGNGGGSGRPSIGGWPGSTYPGSGSPTGGSGGGNSPNGQNKPTTGDREHRPNVDGTQVLAKLSRNSGGRFLSGERHDTLEDGMASIATDMKAMYWVEFTPIGPAARQAYHLFDLDVHGSDKGKKVELQAPDGYYAAS</sequence>
<dbReference type="CDD" id="cd00198">
    <property type="entry name" value="vWFA"/>
    <property type="match status" value="1"/>
</dbReference>
<feature type="compositionally biased region" description="Basic and acidic residues" evidence="1">
    <location>
        <begin position="148"/>
        <end position="161"/>
    </location>
</feature>
<dbReference type="InterPro" id="IPR036465">
    <property type="entry name" value="vWFA_dom_sf"/>
</dbReference>
<organism evidence="3 4">
    <name type="scientific">Granulicella cerasi</name>
    <dbReference type="NCBI Taxonomy" id="741063"/>
    <lineage>
        <taxon>Bacteria</taxon>
        <taxon>Pseudomonadati</taxon>
        <taxon>Acidobacteriota</taxon>
        <taxon>Terriglobia</taxon>
        <taxon>Terriglobales</taxon>
        <taxon>Acidobacteriaceae</taxon>
        <taxon>Granulicella</taxon>
    </lineage>
</organism>
<feature type="region of interest" description="Disordered" evidence="1">
    <location>
        <begin position="221"/>
        <end position="294"/>
    </location>
</feature>
<dbReference type="Gene3D" id="3.40.50.410">
    <property type="entry name" value="von Willebrand factor, type A domain"/>
    <property type="match status" value="1"/>
</dbReference>
<dbReference type="Proteomes" id="UP001596391">
    <property type="component" value="Unassembled WGS sequence"/>
</dbReference>
<comment type="caution">
    <text evidence="3">The sequence shown here is derived from an EMBL/GenBank/DDBJ whole genome shotgun (WGS) entry which is preliminary data.</text>
</comment>
<protein>
    <submittedName>
        <fullName evidence="3">VWA domain-containing protein</fullName>
    </submittedName>
</protein>
<feature type="region of interest" description="Disordered" evidence="1">
    <location>
        <begin position="140"/>
        <end position="163"/>
    </location>
</feature>
<evidence type="ECO:0000313" key="4">
    <source>
        <dbReference type="Proteomes" id="UP001596391"/>
    </source>
</evidence>
<dbReference type="Pfam" id="PF13519">
    <property type="entry name" value="VWA_2"/>
    <property type="match status" value="1"/>
</dbReference>
<feature type="compositionally biased region" description="Gly residues" evidence="1">
    <location>
        <begin position="264"/>
        <end position="274"/>
    </location>
</feature>
<accession>A0ABW1Z9Y5</accession>
<proteinExistence type="predicted"/>
<name>A0ABW1Z9Y5_9BACT</name>
<feature type="compositionally biased region" description="Gly residues" evidence="1">
    <location>
        <begin position="233"/>
        <end position="247"/>
    </location>
</feature>
<dbReference type="RefSeq" id="WP_263371393.1">
    <property type="nucleotide sequence ID" value="NZ_JAGSYD010000003.1"/>
</dbReference>
<dbReference type="InterPro" id="IPR017802">
    <property type="entry name" value="VWFA-rel_acidobac-type"/>
</dbReference>